<evidence type="ECO:0000259" key="10">
    <source>
        <dbReference type="PROSITE" id="PS50067"/>
    </source>
</evidence>
<dbReference type="Gene3D" id="3.10.20.90">
    <property type="entry name" value="Phosphatidylinositol 3-kinase Catalytic Subunit, Chain A, domain 1"/>
    <property type="match status" value="1"/>
</dbReference>
<dbReference type="InterPro" id="IPR014352">
    <property type="entry name" value="FERM/acyl-CoA-bd_prot_sf"/>
</dbReference>
<dbReference type="Pfam" id="PF00784">
    <property type="entry name" value="MyTH4"/>
    <property type="match status" value="1"/>
</dbReference>
<dbReference type="PROSITE" id="PS50057">
    <property type="entry name" value="FERM_3"/>
    <property type="match status" value="1"/>
</dbReference>
<feature type="domain" description="MyTH4" evidence="11">
    <location>
        <begin position="121"/>
        <end position="278"/>
    </location>
</feature>
<feature type="coiled-coil region" evidence="7">
    <location>
        <begin position="746"/>
        <end position="794"/>
    </location>
</feature>
<dbReference type="CDD" id="cd14473">
    <property type="entry name" value="FERM_B-lobe"/>
    <property type="match status" value="1"/>
</dbReference>
<evidence type="ECO:0000256" key="5">
    <source>
        <dbReference type="ARBA" id="ARBA00023175"/>
    </source>
</evidence>
<dbReference type="GO" id="GO:0005737">
    <property type="term" value="C:cytoplasm"/>
    <property type="evidence" value="ECO:0007669"/>
    <property type="project" value="UniProtKB-SubCell"/>
</dbReference>
<dbReference type="Gene3D" id="3.40.850.10">
    <property type="entry name" value="Kinesin motor domain"/>
    <property type="match status" value="1"/>
</dbReference>
<feature type="region of interest" description="Disordered" evidence="8">
    <location>
        <begin position="1"/>
        <end position="41"/>
    </location>
</feature>
<dbReference type="Gene3D" id="1.20.80.10">
    <property type="match status" value="1"/>
</dbReference>
<dbReference type="PANTHER" id="PTHR47972">
    <property type="entry name" value="KINESIN-LIKE PROTEIN KLP-3"/>
    <property type="match status" value="1"/>
</dbReference>
<dbReference type="Proteomes" id="UP001445335">
    <property type="component" value="Unassembled WGS sequence"/>
</dbReference>
<accession>A0AAW1RCR5</accession>
<name>A0AAW1RCR5_9CHLO</name>
<evidence type="ECO:0000256" key="6">
    <source>
        <dbReference type="PROSITE-ProRule" id="PRU00283"/>
    </source>
</evidence>
<dbReference type="SMART" id="SM00139">
    <property type="entry name" value="MyTH4"/>
    <property type="match status" value="1"/>
</dbReference>
<dbReference type="GO" id="GO:0005856">
    <property type="term" value="C:cytoskeleton"/>
    <property type="evidence" value="ECO:0007669"/>
    <property type="project" value="InterPro"/>
</dbReference>
<dbReference type="PROSITE" id="PS51016">
    <property type="entry name" value="MYTH4"/>
    <property type="match status" value="1"/>
</dbReference>
<evidence type="ECO:0000256" key="3">
    <source>
        <dbReference type="ARBA" id="ARBA00022741"/>
    </source>
</evidence>
<dbReference type="InterPro" id="IPR019748">
    <property type="entry name" value="FERM_central"/>
</dbReference>
<dbReference type="GO" id="GO:0007018">
    <property type="term" value="P:microtubule-based movement"/>
    <property type="evidence" value="ECO:0007669"/>
    <property type="project" value="InterPro"/>
</dbReference>
<dbReference type="InterPro" id="IPR038185">
    <property type="entry name" value="MyTH4_dom_sf"/>
</dbReference>
<sequence length="1308" mass="144083">MAARRLELDVPPADEYMDEPGTPPAYQEQTPEDSPAPCTPHLEALAGHASHFQLDSFNRAASVSRSGKFARLFSSARKSPKTPGGGSVAASPARSVESGSGAGGVTPSSAPSLSLDDMLVYQNECIPTSLLKLSTENSTRAVKIFAAVQRYMGDAGDGPAPTGAAKLELVVKLLSQGIKKAELKDELYMQLLKQSRGNCTVSSALSWELFYLVASAMPPSKDFVGLVSEYVHTVAHGDTDVDATSRALAQRTWLALKRSAKAGVRSTVPGPEEIEALLAGRKQTTIVFFLDETFEELEYDATTTVLEAVEFLARVIKLQNFTTFTLYECRKTLKPELGQAASDEHFLLEDNKYIADVLADFREHKSRDTQSKVLFKKRMFRETDETITEPQFVTLSYVQAQHDYLSGNYPVVREDAAQMCALQMQAEAGPTMLETLEMLEGAIERFVTKQVLMTRPREEWKVDVLSRYKALEQFSKEDARLQFLRILRSLPYGNSIFFNVKRIEDPIGLLPAKLILGINKRGVHFFRPVPKEYLHSAELRDIMQFGSSSQAVFFKMRVAGVLHIFQFDTRQGEDICMALQTHINDIMMKRYSKAKQMAGGEGTAHSGTDAPAANFGPKYEAHLADLHKQLEEATQTIAAMKRNEAQLHSERARVAEDLEEAQERLAAEVAAQKAGSERLDGALREGEALRVELNALRQNLEKAEGDKTRAVEAAVSAAVAEAPARAQEEAPAAGVAMRAAADAQHLRELEDKVTSLQGQLATATSALHTAEAALREAQKEGELAEKRMQRLEAARLSEVGSLSKELDTLRASADADARARDVKLNGLVEELGNTQALLSEKESELAAVAGATAELEELREMKEDVERRERAQAAVIENQAKRLEELETLYKDESIMRKKYFNQMEDMKGKIRVYARVRPMLGFEAERGQKVALNIPDELTLDHIWKDKKREYSFDAVFAPGTSQEKVFEDTRHLVQSAVDGYNVCIFAYGQTGSGKTHTIYGGDADAGLTPRGINELFAILDRDGGKYTFSVSCYMLELYQDDLADLLLPQNGQARASQASRNSNGGGAATAFGGAQARAPRLEIKKDTKGMVSVPGATIVEVTSARELLAAIDAGQQRRHVSSTQMNRESSRSHLVMSVIIEATNLQTQNVTKGKLSFVDLAGSERVKKSGSTGEQLKEAQAINKSLSALGDVISALATEQPHIPYRNHKLTMLMSDSLGGTAKTLMFVNVSPTDTNLDETQNSLAYATRVRTIKNNVTKNEANKEILKLRKQIDFWKEQAGLSPEQRAYVELEDITDERQRTDSSD</sequence>
<dbReference type="InterPro" id="IPR027417">
    <property type="entry name" value="P-loop_NTPase"/>
</dbReference>
<evidence type="ECO:0000256" key="8">
    <source>
        <dbReference type="SAM" id="MobiDB-lite"/>
    </source>
</evidence>
<dbReference type="InterPro" id="IPR036961">
    <property type="entry name" value="Kinesin_motor_dom_sf"/>
</dbReference>
<dbReference type="SUPFAM" id="SSF47031">
    <property type="entry name" value="Second domain of FERM"/>
    <property type="match status" value="1"/>
</dbReference>
<dbReference type="InterPro" id="IPR019821">
    <property type="entry name" value="Kinesin_motor_CS"/>
</dbReference>
<protein>
    <submittedName>
        <fullName evidence="12">Uncharacterized protein</fullName>
    </submittedName>
</protein>
<dbReference type="Pfam" id="PF00225">
    <property type="entry name" value="Kinesin"/>
    <property type="match status" value="1"/>
</dbReference>
<comment type="similarity">
    <text evidence="6">Belongs to the TRAFAC class myosin-kinesin ATPase superfamily. Kinesin family.</text>
</comment>
<keyword evidence="2" id="KW-0963">Cytoplasm</keyword>
<dbReference type="SMART" id="SM00129">
    <property type="entry name" value="KISc"/>
    <property type="match status" value="1"/>
</dbReference>
<dbReference type="PRINTS" id="PR00380">
    <property type="entry name" value="KINESINHEAVY"/>
</dbReference>
<dbReference type="GO" id="GO:0008017">
    <property type="term" value="F:microtubule binding"/>
    <property type="evidence" value="ECO:0007669"/>
    <property type="project" value="InterPro"/>
</dbReference>
<dbReference type="InterPro" id="IPR027640">
    <property type="entry name" value="Kinesin-like_fam"/>
</dbReference>
<dbReference type="InterPro" id="IPR035963">
    <property type="entry name" value="FERM_2"/>
</dbReference>
<dbReference type="SMART" id="SM00295">
    <property type="entry name" value="B41"/>
    <property type="match status" value="1"/>
</dbReference>
<dbReference type="GO" id="GO:0003777">
    <property type="term" value="F:microtubule motor activity"/>
    <property type="evidence" value="ECO:0007669"/>
    <property type="project" value="InterPro"/>
</dbReference>
<evidence type="ECO:0000313" key="12">
    <source>
        <dbReference type="EMBL" id="KAK9831534.1"/>
    </source>
</evidence>
<evidence type="ECO:0000259" key="9">
    <source>
        <dbReference type="PROSITE" id="PS50057"/>
    </source>
</evidence>
<keyword evidence="3 6" id="KW-0547">Nucleotide-binding</keyword>
<dbReference type="InterPro" id="IPR011993">
    <property type="entry name" value="PH-like_dom_sf"/>
</dbReference>
<keyword evidence="4 6" id="KW-0067">ATP-binding</keyword>
<dbReference type="InterPro" id="IPR001752">
    <property type="entry name" value="Kinesin_motor_dom"/>
</dbReference>
<dbReference type="CDD" id="cd01366">
    <property type="entry name" value="KISc_C_terminal"/>
    <property type="match status" value="1"/>
</dbReference>
<dbReference type="SUPFAM" id="SSF52540">
    <property type="entry name" value="P-loop containing nucleoside triphosphate hydrolases"/>
    <property type="match status" value="1"/>
</dbReference>
<feature type="domain" description="FERM" evidence="9">
    <location>
        <begin position="283"/>
        <end position="591"/>
    </location>
</feature>
<dbReference type="SUPFAM" id="SSF50729">
    <property type="entry name" value="PH domain-like"/>
    <property type="match status" value="1"/>
</dbReference>
<reference evidence="12 13" key="1">
    <citation type="journal article" date="2024" name="Nat. Commun.">
        <title>Phylogenomics reveals the evolutionary origins of lichenization in chlorophyte algae.</title>
        <authorList>
            <person name="Puginier C."/>
            <person name="Libourel C."/>
            <person name="Otte J."/>
            <person name="Skaloud P."/>
            <person name="Haon M."/>
            <person name="Grisel S."/>
            <person name="Petersen M."/>
            <person name="Berrin J.G."/>
            <person name="Delaux P.M."/>
            <person name="Dal Grande F."/>
            <person name="Keller J."/>
        </authorList>
    </citation>
    <scope>NUCLEOTIDE SEQUENCE [LARGE SCALE GENOMIC DNA]</scope>
    <source>
        <strain evidence="12 13">SAG 245.80</strain>
    </source>
</reference>
<comment type="subcellular location">
    <subcellularLocation>
        <location evidence="1">Cytoplasm</location>
    </subcellularLocation>
</comment>
<feature type="coiled-coil region" evidence="7">
    <location>
        <begin position="841"/>
        <end position="896"/>
    </location>
</feature>
<dbReference type="Pfam" id="PF21989">
    <property type="entry name" value="RA_2"/>
    <property type="match status" value="1"/>
</dbReference>
<evidence type="ECO:0000256" key="4">
    <source>
        <dbReference type="ARBA" id="ARBA00022840"/>
    </source>
</evidence>
<dbReference type="Gene3D" id="6.10.250.760">
    <property type="match status" value="1"/>
</dbReference>
<feature type="binding site" evidence="6">
    <location>
        <begin position="990"/>
        <end position="997"/>
    </location>
    <ligand>
        <name>ATP</name>
        <dbReference type="ChEBI" id="CHEBI:30616"/>
    </ligand>
</feature>
<evidence type="ECO:0000313" key="13">
    <source>
        <dbReference type="Proteomes" id="UP001445335"/>
    </source>
</evidence>
<feature type="domain" description="Kinesin motor" evidence="10">
    <location>
        <begin position="910"/>
        <end position="1255"/>
    </location>
</feature>
<organism evidence="12 13">
    <name type="scientific">Elliptochloris bilobata</name>
    <dbReference type="NCBI Taxonomy" id="381761"/>
    <lineage>
        <taxon>Eukaryota</taxon>
        <taxon>Viridiplantae</taxon>
        <taxon>Chlorophyta</taxon>
        <taxon>core chlorophytes</taxon>
        <taxon>Trebouxiophyceae</taxon>
        <taxon>Trebouxiophyceae incertae sedis</taxon>
        <taxon>Elliptochloris clade</taxon>
        <taxon>Elliptochloris</taxon>
    </lineage>
</organism>
<gene>
    <name evidence="12" type="ORF">WJX81_006588</name>
</gene>
<dbReference type="FunFam" id="3.40.850.10:FF:000041">
    <property type="entry name" value="Kinesin-like calmodulin-binding protein"/>
    <property type="match status" value="1"/>
</dbReference>
<dbReference type="PROSITE" id="PS50067">
    <property type="entry name" value="KINESIN_MOTOR_2"/>
    <property type="match status" value="1"/>
</dbReference>
<comment type="caution">
    <text evidence="12">The sequence shown here is derived from an EMBL/GenBank/DDBJ whole genome shotgun (WGS) entry which is preliminary data.</text>
</comment>
<keyword evidence="13" id="KW-1185">Reference proteome</keyword>
<keyword evidence="5 6" id="KW-0505">Motor protein</keyword>
<keyword evidence="7" id="KW-0175">Coiled coil</keyword>
<evidence type="ECO:0000256" key="2">
    <source>
        <dbReference type="ARBA" id="ARBA00022490"/>
    </source>
</evidence>
<proteinExistence type="inferred from homology"/>
<dbReference type="Pfam" id="PF02174">
    <property type="entry name" value="IRS"/>
    <property type="match status" value="1"/>
</dbReference>
<dbReference type="PANTHER" id="PTHR47972:SF16">
    <property type="entry name" value="KINESIN-LIKE PROTEIN"/>
    <property type="match status" value="1"/>
</dbReference>
<dbReference type="GO" id="GO:0005524">
    <property type="term" value="F:ATP binding"/>
    <property type="evidence" value="ECO:0007669"/>
    <property type="project" value="UniProtKB-UniRule"/>
</dbReference>
<dbReference type="EMBL" id="JALJOU010000045">
    <property type="protein sequence ID" value="KAK9831534.1"/>
    <property type="molecule type" value="Genomic_DNA"/>
</dbReference>
<evidence type="ECO:0000256" key="7">
    <source>
        <dbReference type="SAM" id="Coils"/>
    </source>
</evidence>
<dbReference type="CDD" id="cd13200">
    <property type="entry name" value="FERM_C_KCBP"/>
    <property type="match status" value="1"/>
</dbReference>
<dbReference type="InterPro" id="IPR002404">
    <property type="entry name" value="IRS_PTB"/>
</dbReference>
<dbReference type="Gene3D" id="1.25.40.530">
    <property type="entry name" value="MyTH4 domain"/>
    <property type="match status" value="1"/>
</dbReference>
<feature type="region of interest" description="Disordered" evidence="8">
    <location>
        <begin position="74"/>
        <end position="109"/>
    </location>
</feature>
<feature type="coiled-coil region" evidence="7">
    <location>
        <begin position="623"/>
        <end position="713"/>
    </location>
</feature>
<dbReference type="InterPro" id="IPR000857">
    <property type="entry name" value="MyTH4_dom"/>
</dbReference>
<dbReference type="InterPro" id="IPR000299">
    <property type="entry name" value="FERM_domain"/>
</dbReference>
<evidence type="ECO:0000259" key="11">
    <source>
        <dbReference type="PROSITE" id="PS51016"/>
    </source>
</evidence>
<evidence type="ECO:0000256" key="1">
    <source>
        <dbReference type="ARBA" id="ARBA00004496"/>
    </source>
</evidence>
<dbReference type="Gene3D" id="2.30.29.30">
    <property type="entry name" value="Pleckstrin-homology domain (PH domain)/Phosphotyrosine-binding domain (PTB)"/>
    <property type="match status" value="1"/>
</dbReference>
<dbReference type="Pfam" id="PF00373">
    <property type="entry name" value="FERM_M"/>
    <property type="match status" value="1"/>
</dbReference>
<dbReference type="PROSITE" id="PS00411">
    <property type="entry name" value="KINESIN_MOTOR_1"/>
    <property type="match status" value="1"/>
</dbReference>
<dbReference type="InterPro" id="IPR019749">
    <property type="entry name" value="Band_41_domain"/>
</dbReference>